<gene>
    <name evidence="1" type="ORF">A9Q84_00695</name>
</gene>
<dbReference type="SUPFAM" id="SSF52980">
    <property type="entry name" value="Restriction endonuclease-like"/>
    <property type="match status" value="1"/>
</dbReference>
<dbReference type="InterPro" id="IPR009822">
    <property type="entry name" value="YaeQ"/>
</dbReference>
<dbReference type="InterPro" id="IPR038590">
    <property type="entry name" value="YaeQ_sf"/>
</dbReference>
<evidence type="ECO:0008006" key="3">
    <source>
        <dbReference type="Google" id="ProtNLM"/>
    </source>
</evidence>
<dbReference type="PIRSF" id="PIRSF011484">
    <property type="entry name" value="YaeQ"/>
    <property type="match status" value="1"/>
</dbReference>
<name>A0A1Y5FBJ9_9BACT</name>
<evidence type="ECO:0000313" key="1">
    <source>
        <dbReference type="EMBL" id="OUR99571.1"/>
    </source>
</evidence>
<dbReference type="PANTHER" id="PTHR38784">
    <property type="entry name" value="SUCROSE PHOSPHORYLASE"/>
    <property type="match status" value="1"/>
</dbReference>
<dbReference type="Proteomes" id="UP000196531">
    <property type="component" value="Unassembled WGS sequence"/>
</dbReference>
<protein>
    <recommendedName>
        <fullName evidence="3">YaeQ family protein</fullName>
    </recommendedName>
</protein>
<dbReference type="EMBL" id="MAAO01000002">
    <property type="protein sequence ID" value="OUR99571.1"/>
    <property type="molecule type" value="Genomic_DNA"/>
</dbReference>
<dbReference type="SMART" id="SM01322">
    <property type="entry name" value="YaeQ"/>
    <property type="match status" value="1"/>
</dbReference>
<reference evidence="2" key="1">
    <citation type="journal article" date="2017" name="Proc. Natl. Acad. Sci. U.S.A.">
        <title>Simulation of Deepwater Horizon oil plume reveals substrate specialization within a complex community of hydrocarbon-degraders.</title>
        <authorList>
            <person name="Hu P."/>
            <person name="Dubinsky E.A."/>
            <person name="Probst A.J."/>
            <person name="Wang J."/>
            <person name="Sieber C.M.K."/>
            <person name="Tom L.M."/>
            <person name="Gardinali P."/>
            <person name="Banfield J.F."/>
            <person name="Atlas R.M."/>
            <person name="Andersen G.L."/>
        </authorList>
    </citation>
    <scope>NUCLEOTIDE SEQUENCE [LARGE SCALE GENOMIC DNA]</scope>
</reference>
<dbReference type="Pfam" id="PF07152">
    <property type="entry name" value="YaeQ"/>
    <property type="match status" value="1"/>
</dbReference>
<dbReference type="Gene3D" id="3.10.640.10">
    <property type="entry name" value="Restriction endonuclease-like alpha-beta roll domain"/>
    <property type="match status" value="1"/>
</dbReference>
<sequence length="178" mass="20560">MALGATIFKVNLNISNFNTHYYQDDNLTLAMHPSENEARMMYRLLAYIYCAHEDLEFSKGLSNTEEPELWQKALTGDIIHWIELGLPDEKRIRQAAGKSQKVSIFTYHQKKAQDWLPKIKAKFDNNEKVNIFHLEVVENGPIDKFVTKSMNLSCTIEDNLMYLGNDDERIGIEVTKSC</sequence>
<dbReference type="InterPro" id="IPR011335">
    <property type="entry name" value="Restrct_endonuc-II-like"/>
</dbReference>
<comment type="caution">
    <text evidence="1">The sequence shown here is derived from an EMBL/GenBank/DDBJ whole genome shotgun (WGS) entry which is preliminary data.</text>
</comment>
<accession>A0A1Y5FBJ9</accession>
<proteinExistence type="predicted"/>
<dbReference type="PANTHER" id="PTHR38784:SF1">
    <property type="entry name" value="SUCROSE PHOSPHORYLASE"/>
    <property type="match status" value="1"/>
</dbReference>
<evidence type="ECO:0000313" key="2">
    <source>
        <dbReference type="Proteomes" id="UP000196531"/>
    </source>
</evidence>
<organism evidence="1 2">
    <name type="scientific">Halobacteriovorax marinus</name>
    <dbReference type="NCBI Taxonomy" id="97084"/>
    <lineage>
        <taxon>Bacteria</taxon>
        <taxon>Pseudomonadati</taxon>
        <taxon>Bdellovibrionota</taxon>
        <taxon>Bacteriovoracia</taxon>
        <taxon>Bacteriovoracales</taxon>
        <taxon>Halobacteriovoraceae</taxon>
        <taxon>Halobacteriovorax</taxon>
    </lineage>
</organism>
<dbReference type="AlphaFoldDB" id="A0A1Y5FBJ9"/>